<gene>
    <name evidence="2" type="ORF">WR25_16696</name>
</gene>
<name>A0A2A2LU30_9BILA</name>
<dbReference type="PANTHER" id="PTHR21106:SF2">
    <property type="entry name" value="NADH DEHYDROGENASE [UBIQUINONE] 1 BETA SUBCOMPLEX SUBUNIT 6"/>
    <property type="match status" value="1"/>
</dbReference>
<protein>
    <submittedName>
        <fullName evidence="2">Uncharacterized protein</fullName>
    </submittedName>
</protein>
<dbReference type="AlphaFoldDB" id="A0A2A2LU30"/>
<dbReference type="PANTHER" id="PTHR21106">
    <property type="entry name" value="NADH DEHYDROGENASE [UBIQUINONE] 1 BETA SUBCOMPLEX SUBUNIT 6"/>
    <property type="match status" value="1"/>
</dbReference>
<accession>A0A2A2LU30</accession>
<feature type="region of interest" description="Disordered" evidence="1">
    <location>
        <begin position="1"/>
        <end position="37"/>
    </location>
</feature>
<organism evidence="2 3">
    <name type="scientific">Diploscapter pachys</name>
    <dbReference type="NCBI Taxonomy" id="2018661"/>
    <lineage>
        <taxon>Eukaryota</taxon>
        <taxon>Metazoa</taxon>
        <taxon>Ecdysozoa</taxon>
        <taxon>Nematoda</taxon>
        <taxon>Chromadorea</taxon>
        <taxon>Rhabditida</taxon>
        <taxon>Rhabditina</taxon>
        <taxon>Rhabditomorpha</taxon>
        <taxon>Rhabditoidea</taxon>
        <taxon>Rhabditidae</taxon>
        <taxon>Diploscapter</taxon>
    </lineage>
</organism>
<dbReference type="GO" id="GO:0005739">
    <property type="term" value="C:mitochondrion"/>
    <property type="evidence" value="ECO:0007669"/>
    <property type="project" value="GOC"/>
</dbReference>
<dbReference type="OrthoDB" id="5824032at2759"/>
<evidence type="ECO:0000313" key="2">
    <source>
        <dbReference type="EMBL" id="PAV89679.1"/>
    </source>
</evidence>
<comment type="caution">
    <text evidence="2">The sequence shown here is derived from an EMBL/GenBank/DDBJ whole genome shotgun (WGS) entry which is preliminary data.</text>
</comment>
<dbReference type="Pfam" id="PF09782">
    <property type="entry name" value="NDUF_B6"/>
    <property type="match status" value="1"/>
</dbReference>
<dbReference type="Proteomes" id="UP000218231">
    <property type="component" value="Unassembled WGS sequence"/>
</dbReference>
<evidence type="ECO:0000256" key="1">
    <source>
        <dbReference type="SAM" id="MobiDB-lite"/>
    </source>
</evidence>
<dbReference type="InterPro" id="IPR019174">
    <property type="entry name" value="NADH_DH_b-subcmplx_su6"/>
</dbReference>
<dbReference type="EMBL" id="LIAE01006434">
    <property type="protein sequence ID" value="PAV89679.1"/>
    <property type="molecule type" value="Genomic_DNA"/>
</dbReference>
<keyword evidence="3" id="KW-1185">Reference proteome</keyword>
<dbReference type="STRING" id="2018661.A0A2A2LU30"/>
<reference evidence="2 3" key="1">
    <citation type="journal article" date="2017" name="Curr. Biol.">
        <title>Genome architecture and evolution of a unichromosomal asexual nematode.</title>
        <authorList>
            <person name="Fradin H."/>
            <person name="Zegar C."/>
            <person name="Gutwein M."/>
            <person name="Lucas J."/>
            <person name="Kovtun M."/>
            <person name="Corcoran D."/>
            <person name="Baugh L.R."/>
            <person name="Kiontke K."/>
            <person name="Gunsalus K."/>
            <person name="Fitch D.H."/>
            <person name="Piano F."/>
        </authorList>
    </citation>
    <scope>NUCLEOTIDE SEQUENCE [LARGE SCALE GENOMIC DNA]</scope>
    <source>
        <strain evidence="2">PF1309</strain>
    </source>
</reference>
<sequence length="214" mass="25042">MGNLYSAPERTGKSPYTRTGEPPPKLINPTGSDAPSHKVHNQMSLELHMADERVRTAGLSPAEREWRRKWLTDQALHPDEPISVDAVNRTLNPIRVLYRWPWDKLYIHFLRPTFGVYYGHCIRVAVPKIIIGFLLVQALYYEWKYNPKNWQHHKGVEHSPEKQNQVLLRGKWIEEKYPGLKEKAFPDQAQYDYVNPTFAKRTAFLDVGETPRPW</sequence>
<proteinExistence type="predicted"/>
<dbReference type="GO" id="GO:0006120">
    <property type="term" value="P:mitochondrial electron transport, NADH to ubiquinone"/>
    <property type="evidence" value="ECO:0007669"/>
    <property type="project" value="InterPro"/>
</dbReference>
<evidence type="ECO:0000313" key="3">
    <source>
        <dbReference type="Proteomes" id="UP000218231"/>
    </source>
</evidence>